<feature type="domain" description="HipA N-terminal subdomain 1" evidence="5">
    <location>
        <begin position="9"/>
        <end position="103"/>
    </location>
</feature>
<proteinExistence type="inferred from homology"/>
<dbReference type="OrthoDB" id="3182374at2"/>
<dbReference type="EMBL" id="WSRR01000051">
    <property type="protein sequence ID" value="MVX62045.1"/>
    <property type="molecule type" value="Genomic_DNA"/>
</dbReference>
<dbReference type="Gene3D" id="1.10.1070.20">
    <property type="match status" value="1"/>
</dbReference>
<comment type="caution">
    <text evidence="6">The sequence shown here is derived from an EMBL/GenBank/DDBJ whole genome shotgun (WGS) entry which is preliminary data.</text>
</comment>
<dbReference type="GO" id="GO:0004674">
    <property type="term" value="F:protein serine/threonine kinase activity"/>
    <property type="evidence" value="ECO:0007669"/>
    <property type="project" value="TreeGrafter"/>
</dbReference>
<protein>
    <submittedName>
        <fullName evidence="6">Type II toxin-antitoxin system HipA family toxin</fullName>
    </submittedName>
</protein>
<dbReference type="GO" id="GO:0005829">
    <property type="term" value="C:cytosol"/>
    <property type="evidence" value="ECO:0007669"/>
    <property type="project" value="TreeGrafter"/>
</dbReference>
<reference evidence="6 7" key="1">
    <citation type="submission" date="2019-12" db="EMBL/GenBank/DDBJ databases">
        <title>Microbes associate with the intestines of laboratory mice.</title>
        <authorList>
            <person name="Navarre W."/>
            <person name="Wong E."/>
        </authorList>
    </citation>
    <scope>NUCLEOTIDE SEQUENCE [LARGE SCALE GENOMIC DNA]</scope>
    <source>
        <strain evidence="6 7">NM66_B29</strain>
    </source>
</reference>
<evidence type="ECO:0000313" key="7">
    <source>
        <dbReference type="Proteomes" id="UP000463388"/>
    </source>
</evidence>
<name>A0A6N8JQI3_9ACTN</name>
<organism evidence="6 7">
    <name type="scientific">Adlercreutzia mucosicola</name>
    <dbReference type="NCBI Taxonomy" id="580026"/>
    <lineage>
        <taxon>Bacteria</taxon>
        <taxon>Bacillati</taxon>
        <taxon>Actinomycetota</taxon>
        <taxon>Coriobacteriia</taxon>
        <taxon>Eggerthellales</taxon>
        <taxon>Eggerthellaceae</taxon>
        <taxon>Adlercreutzia</taxon>
    </lineage>
</organism>
<comment type="similarity">
    <text evidence="1">Belongs to the HipA Ser/Thr kinase family.</text>
</comment>
<evidence type="ECO:0000313" key="6">
    <source>
        <dbReference type="EMBL" id="MVX62045.1"/>
    </source>
</evidence>
<dbReference type="InterPro" id="IPR012893">
    <property type="entry name" value="HipA-like_C"/>
</dbReference>
<gene>
    <name evidence="6" type="ORF">GKZ27_11390</name>
</gene>
<keyword evidence="3" id="KW-0418">Kinase</keyword>
<dbReference type="AlphaFoldDB" id="A0A6N8JQI3"/>
<evidence type="ECO:0000259" key="5">
    <source>
        <dbReference type="Pfam" id="PF13657"/>
    </source>
</evidence>
<keyword evidence="2" id="KW-0808">Transferase</keyword>
<dbReference type="PANTHER" id="PTHR37419">
    <property type="entry name" value="SERINE/THREONINE-PROTEIN KINASE TOXIN HIPA"/>
    <property type="match status" value="1"/>
</dbReference>
<evidence type="ECO:0000259" key="4">
    <source>
        <dbReference type="Pfam" id="PF07804"/>
    </source>
</evidence>
<accession>A0A6N8JQI3</accession>
<sequence>MSPAREKSLDVLIAGTFAGRLIMSGDGELTFSYHPAYQGPDLSVGIPVSSDDYVGRRVLAWFDNLLPDNPQVRRGMAAEAGTSTGVFPLLARFGLDLPGAIQVVAPDETHPSEREGGYVLLTDRAIGARLRRLADDDARHRARSWTTRDEHWSLGGMQAKLALRRHEGRWYECTGSGASNTIVKPGAAGLDNQALVEYATMRLAAACGLPTASVSLENFDGAEAIAIERYDRFTSPESGQVTRIHQEDLCQALATPSSKKYTTDGGPSSVQAMELMRGAEGNSTGRFVDALLFNCLTASTDAHAKNYSLLHPAQGRYLLAPLYDVASAAPFMKKGKTYHLAMSIGGENRVGWLRKSSLERFAKIHGLDAGALIDRTDEIADAVVANIDAVLGELPHRDGIDRLTEVLRLRLLALCRATQRNIRVESTHFEAIDITRYNS</sequence>
<evidence type="ECO:0000256" key="3">
    <source>
        <dbReference type="ARBA" id="ARBA00022777"/>
    </source>
</evidence>
<dbReference type="RefSeq" id="WP_160347501.1">
    <property type="nucleotide sequence ID" value="NZ_WSRR01000051.1"/>
</dbReference>
<dbReference type="CDD" id="cd17808">
    <property type="entry name" value="HipA_Ec_like"/>
    <property type="match status" value="1"/>
</dbReference>
<feature type="domain" description="HipA-like C-terminal" evidence="4">
    <location>
        <begin position="152"/>
        <end position="385"/>
    </location>
</feature>
<dbReference type="InterPro" id="IPR052028">
    <property type="entry name" value="HipA_Ser/Thr_kinase"/>
</dbReference>
<keyword evidence="7" id="KW-1185">Reference proteome</keyword>
<evidence type="ECO:0000256" key="2">
    <source>
        <dbReference type="ARBA" id="ARBA00022679"/>
    </source>
</evidence>
<evidence type="ECO:0000256" key="1">
    <source>
        <dbReference type="ARBA" id="ARBA00010164"/>
    </source>
</evidence>
<dbReference type="Pfam" id="PF13657">
    <property type="entry name" value="Couple_hipA"/>
    <property type="match status" value="1"/>
</dbReference>
<dbReference type="Pfam" id="PF07804">
    <property type="entry name" value="HipA_C"/>
    <property type="match status" value="1"/>
</dbReference>
<dbReference type="Proteomes" id="UP000463388">
    <property type="component" value="Unassembled WGS sequence"/>
</dbReference>
<dbReference type="PANTHER" id="PTHR37419:SF1">
    <property type="entry name" value="SERINE_THREONINE-PROTEIN KINASE TOXIN HIPA"/>
    <property type="match status" value="1"/>
</dbReference>
<dbReference type="InterPro" id="IPR017508">
    <property type="entry name" value="HipA_N1"/>
</dbReference>
<dbReference type="NCBIfam" id="TIGR03071">
    <property type="entry name" value="couple_hipA"/>
    <property type="match status" value="1"/>
</dbReference>